<dbReference type="InterPro" id="IPR058533">
    <property type="entry name" value="Cation_efflux_TM"/>
</dbReference>
<dbReference type="SUPFAM" id="SSF160240">
    <property type="entry name" value="Cation efflux protein cytoplasmic domain-like"/>
    <property type="match status" value="1"/>
</dbReference>
<feature type="domain" description="Cation efflux protein cytoplasmic" evidence="23">
    <location>
        <begin position="437"/>
        <end position="512"/>
    </location>
</feature>
<evidence type="ECO:0000256" key="19">
    <source>
        <dbReference type="ARBA" id="ARBA00077288"/>
    </source>
</evidence>
<feature type="region of interest" description="Disordered" evidence="20">
    <location>
        <begin position="38"/>
        <end position="85"/>
    </location>
</feature>
<dbReference type="GO" id="GO:0071577">
    <property type="term" value="P:zinc ion transmembrane transport"/>
    <property type="evidence" value="ECO:0000318"/>
    <property type="project" value="GO_Central"/>
</dbReference>
<evidence type="ECO:0000259" key="22">
    <source>
        <dbReference type="Pfam" id="PF01545"/>
    </source>
</evidence>
<dbReference type="InParanoid" id="F6R5X5"/>
<keyword evidence="4" id="KW-0813">Transport</keyword>
<evidence type="ECO:0000256" key="12">
    <source>
        <dbReference type="ARBA" id="ARBA00023065"/>
    </source>
</evidence>
<dbReference type="Proteomes" id="UP000002279">
    <property type="component" value="Chromosome 5"/>
</dbReference>
<keyword evidence="5" id="KW-0050">Antiport</keyword>
<evidence type="ECO:0000256" key="1">
    <source>
        <dbReference type="ARBA" id="ARBA00004107"/>
    </source>
</evidence>
<dbReference type="AlphaFoldDB" id="F6R5X5"/>
<evidence type="ECO:0000256" key="13">
    <source>
        <dbReference type="ARBA" id="ARBA00023136"/>
    </source>
</evidence>
<dbReference type="Gene3D" id="1.20.1510.10">
    <property type="entry name" value="Cation efflux protein transmembrane domain"/>
    <property type="match status" value="1"/>
</dbReference>
<evidence type="ECO:0000256" key="5">
    <source>
        <dbReference type="ARBA" id="ARBA00022449"/>
    </source>
</evidence>
<dbReference type="Bgee" id="ENSOANG00000006336">
    <property type="expression patterns" value="Expressed in liver and 8 other cell types or tissues"/>
</dbReference>
<dbReference type="GO" id="GO:0005385">
    <property type="term" value="F:zinc ion transmembrane transporter activity"/>
    <property type="evidence" value="ECO:0000318"/>
    <property type="project" value="GO_Central"/>
</dbReference>
<comment type="subcellular location">
    <subcellularLocation>
        <location evidence="1">Late endosome membrane</location>
        <topology evidence="1">Multi-pass membrane protein</topology>
    </subcellularLocation>
    <subcellularLocation>
        <location evidence="2">Lysosome membrane</location>
        <topology evidence="2">Multi-pass membrane protein</topology>
    </subcellularLocation>
</comment>
<organism evidence="24 25">
    <name type="scientific">Ornithorhynchus anatinus</name>
    <name type="common">Duckbill platypus</name>
    <dbReference type="NCBI Taxonomy" id="9258"/>
    <lineage>
        <taxon>Eukaryota</taxon>
        <taxon>Metazoa</taxon>
        <taxon>Chordata</taxon>
        <taxon>Craniata</taxon>
        <taxon>Vertebrata</taxon>
        <taxon>Euteleostomi</taxon>
        <taxon>Mammalia</taxon>
        <taxon>Monotremata</taxon>
        <taxon>Ornithorhynchidae</taxon>
        <taxon>Ornithorhynchus</taxon>
    </lineage>
</organism>
<sequence length="531" mass="58062">MNEWTLFLHRLFTVPLVNDSPSPLSACALSGCGVAQAGGRWQSGRQSRMARNNPKMSDPPGLKASITPQHQEGPETTPEQTGKRAPRFHLETQGAPASPAMARAGAWGRLKSLLRKDDAPLFLNDTSAFDFSDEVGGEEDVPRFNKLRVVVSDDGSEGPETAANGARSAFQADDISLLDPDCPTPVSQRALRGDPCDTCSRQKELVKQKKVKTRLILAALLYLLFMVGELVGGYIANSLAIMTDALHMLTDLSAIILTLLALWLSSKSPTKRFTFGFHRLEVLSAIISVLLVYILMGFLLFEAVQRTLYTNYEINGDVMLITAAVGVAVNIIMGFLLNQSGRQHAHSHSPPSHSPPTGPGHGPGQRHDSLAVRAAFVHALGDLVQSIGVLVAAYIIRFKPEYKIADPVCTYIFSVLVAFTTLRIIWDTVVIILEGAPSHLNVDHIKEVLLKIEDVYSVEDLNIWSLTSGKTTAIVHLQLTPGSSPRWEEVQSKVRHLLLNTFGMYQCSVQLQSYRSKRNKTCANCLSNSSA</sequence>
<protein>
    <recommendedName>
        <fullName evidence="17">Probable proton-coupled zinc antiporter SLC30A4</fullName>
    </recommendedName>
    <alternativeName>
        <fullName evidence="19">Solute carrier family 30 member 4</fullName>
    </alternativeName>
    <alternativeName>
        <fullName evidence="18">Zinc transporter 4</fullName>
    </alternativeName>
</protein>
<evidence type="ECO:0000256" key="6">
    <source>
        <dbReference type="ARBA" id="ARBA00022692"/>
    </source>
</evidence>
<comment type="catalytic activity">
    <reaction evidence="15">
        <text>Zn(2+)(in) + 2 H(+)(out) = Zn(2+)(out) + 2 H(+)(in)</text>
        <dbReference type="Rhea" id="RHEA:72627"/>
        <dbReference type="ChEBI" id="CHEBI:15378"/>
        <dbReference type="ChEBI" id="CHEBI:29105"/>
    </reaction>
</comment>
<evidence type="ECO:0000259" key="23">
    <source>
        <dbReference type="Pfam" id="PF16916"/>
    </source>
</evidence>
<dbReference type="GO" id="GO:0010043">
    <property type="term" value="P:response to zinc ion"/>
    <property type="evidence" value="ECO:0000318"/>
    <property type="project" value="GO_Central"/>
</dbReference>
<dbReference type="NCBIfam" id="TIGR01297">
    <property type="entry name" value="CDF"/>
    <property type="match status" value="1"/>
</dbReference>
<keyword evidence="10" id="KW-0864">Zinc transport</keyword>
<gene>
    <name evidence="24" type="primary">SLC30A4</name>
</gene>
<keyword evidence="14" id="KW-0458">Lysosome</keyword>
<dbReference type="eggNOG" id="KOG1482">
    <property type="taxonomic scope" value="Eukaryota"/>
</dbReference>
<dbReference type="FunFam" id="1.20.1510.10:FF:000017">
    <property type="entry name" value="zinc transporter 4 isoform X1"/>
    <property type="match status" value="1"/>
</dbReference>
<accession>F6R5X5</accession>
<dbReference type="Ensembl" id="ENSOANT00000010124.3">
    <property type="protein sequence ID" value="ENSOANP00000010122.2"/>
    <property type="gene ID" value="ENSOANG00000006336.3"/>
</dbReference>
<evidence type="ECO:0000256" key="2">
    <source>
        <dbReference type="ARBA" id="ARBA00004155"/>
    </source>
</evidence>
<evidence type="ECO:0000256" key="20">
    <source>
        <dbReference type="SAM" id="MobiDB-lite"/>
    </source>
</evidence>
<evidence type="ECO:0000256" key="3">
    <source>
        <dbReference type="ARBA" id="ARBA00008873"/>
    </source>
</evidence>
<keyword evidence="8" id="KW-0967">Endosome</keyword>
<evidence type="ECO:0000256" key="14">
    <source>
        <dbReference type="ARBA" id="ARBA00023228"/>
    </source>
</evidence>
<dbReference type="SUPFAM" id="SSF161111">
    <property type="entry name" value="Cation efflux protein transmembrane domain-like"/>
    <property type="match status" value="1"/>
</dbReference>
<feature type="domain" description="Cation efflux protein transmembrane" evidence="22">
    <location>
        <begin position="215"/>
        <end position="433"/>
    </location>
</feature>
<feature type="region of interest" description="Disordered" evidence="20">
    <location>
        <begin position="342"/>
        <end position="366"/>
    </location>
</feature>
<evidence type="ECO:0000256" key="9">
    <source>
        <dbReference type="ARBA" id="ARBA00022833"/>
    </source>
</evidence>
<evidence type="ECO:0000256" key="4">
    <source>
        <dbReference type="ARBA" id="ARBA00022448"/>
    </source>
</evidence>
<comment type="function">
    <text evidence="16">Probable proton-coupled zinc ion antiporter mediating zinc import from cytoplasm potentially into the endocytic compartment. Controls zinc deposition in milk.</text>
</comment>
<reference evidence="24" key="3">
    <citation type="submission" date="2025-09" db="UniProtKB">
        <authorList>
            <consortium name="Ensembl"/>
        </authorList>
    </citation>
    <scope>IDENTIFICATION</scope>
    <source>
        <strain evidence="24">Glennie</strain>
    </source>
</reference>
<evidence type="ECO:0000256" key="8">
    <source>
        <dbReference type="ARBA" id="ARBA00022753"/>
    </source>
</evidence>
<keyword evidence="7" id="KW-0479">Metal-binding</keyword>
<dbReference type="OMA" id="LXMGFLL"/>
<dbReference type="GO" id="GO:0140882">
    <property type="term" value="P:zinc export across plasma membrane"/>
    <property type="evidence" value="ECO:0007669"/>
    <property type="project" value="Ensembl"/>
</dbReference>
<keyword evidence="25" id="KW-1185">Reference proteome</keyword>
<evidence type="ECO:0000256" key="16">
    <source>
        <dbReference type="ARBA" id="ARBA00059459"/>
    </source>
</evidence>
<name>F6R5X5_ORNAN</name>
<keyword evidence="13 21" id="KW-0472">Membrane</keyword>
<evidence type="ECO:0000256" key="11">
    <source>
        <dbReference type="ARBA" id="ARBA00022989"/>
    </source>
</evidence>
<evidence type="ECO:0000313" key="25">
    <source>
        <dbReference type="Proteomes" id="UP000002279"/>
    </source>
</evidence>
<feature type="transmembrane region" description="Helical" evidence="21">
    <location>
        <begin position="318"/>
        <end position="337"/>
    </location>
</feature>
<dbReference type="Pfam" id="PF01545">
    <property type="entry name" value="Cation_efflux"/>
    <property type="match status" value="1"/>
</dbReference>
<evidence type="ECO:0000313" key="24">
    <source>
        <dbReference type="Ensembl" id="ENSOANP00000010122.2"/>
    </source>
</evidence>
<reference evidence="24" key="2">
    <citation type="submission" date="2025-08" db="UniProtKB">
        <authorList>
            <consortium name="Ensembl"/>
        </authorList>
    </citation>
    <scope>IDENTIFICATION</scope>
    <source>
        <strain evidence="24">Glennie</strain>
    </source>
</reference>
<dbReference type="GO" id="GO:0009636">
    <property type="term" value="P:response to toxic substance"/>
    <property type="evidence" value="ECO:0007669"/>
    <property type="project" value="Ensembl"/>
</dbReference>
<dbReference type="InterPro" id="IPR027470">
    <property type="entry name" value="Cation_efflux_CTD"/>
</dbReference>
<dbReference type="InterPro" id="IPR036837">
    <property type="entry name" value="Cation_efflux_CTD_sf"/>
</dbReference>
<dbReference type="GeneTree" id="ENSGT00940000157545"/>
<dbReference type="FunCoup" id="F6R5X5">
    <property type="interactions" value="160"/>
</dbReference>
<dbReference type="GO" id="GO:0140916">
    <property type="term" value="P:zinc ion import into lysosome"/>
    <property type="evidence" value="ECO:0007669"/>
    <property type="project" value="Ensembl"/>
</dbReference>
<evidence type="ECO:0000256" key="21">
    <source>
        <dbReference type="SAM" id="Phobius"/>
    </source>
</evidence>
<comment type="similarity">
    <text evidence="3">Belongs to the cation diffusion facilitator (CDF) transporter (TC 2.A.4) family. SLC30A subfamily.</text>
</comment>
<keyword evidence="12" id="KW-0406">Ion transport</keyword>
<dbReference type="InterPro" id="IPR027469">
    <property type="entry name" value="Cation_efflux_TMD_sf"/>
</dbReference>
<keyword evidence="9" id="KW-0862">Zinc</keyword>
<proteinExistence type="inferred from homology"/>
<dbReference type="GO" id="GO:0015297">
    <property type="term" value="F:antiporter activity"/>
    <property type="evidence" value="ECO:0007669"/>
    <property type="project" value="UniProtKB-KW"/>
</dbReference>
<feature type="transmembrane region" description="Helical" evidence="21">
    <location>
        <begin position="277"/>
        <end position="298"/>
    </location>
</feature>
<dbReference type="Pfam" id="PF16916">
    <property type="entry name" value="ZT_dimer"/>
    <property type="match status" value="1"/>
</dbReference>
<reference evidence="24 25" key="1">
    <citation type="journal article" date="2008" name="Nature">
        <title>Genome analysis of the platypus reveals unique signatures of evolution.</title>
        <authorList>
            <person name="Warren W.C."/>
            <person name="Hillier L.W."/>
            <person name="Marshall Graves J.A."/>
            <person name="Birney E."/>
            <person name="Ponting C.P."/>
            <person name="Grutzner F."/>
            <person name="Belov K."/>
            <person name="Miller W."/>
            <person name="Clarke L."/>
            <person name="Chinwalla A.T."/>
            <person name="Yang S.P."/>
            <person name="Heger A."/>
            <person name="Locke D.P."/>
            <person name="Miethke P."/>
            <person name="Waters P.D."/>
            <person name="Veyrunes F."/>
            <person name="Fulton L."/>
            <person name="Fulton B."/>
            <person name="Graves T."/>
            <person name="Wallis J."/>
            <person name="Puente X.S."/>
            <person name="Lopez-Otin C."/>
            <person name="Ordonez G.R."/>
            <person name="Eichler E.E."/>
            <person name="Chen L."/>
            <person name="Cheng Z."/>
            <person name="Deakin J.E."/>
            <person name="Alsop A."/>
            <person name="Thompson K."/>
            <person name="Kirby P."/>
            <person name="Papenfuss A.T."/>
            <person name="Wakefield M.J."/>
            <person name="Olender T."/>
            <person name="Lancet D."/>
            <person name="Huttley G.A."/>
            <person name="Smit A.F."/>
            <person name="Pask A."/>
            <person name="Temple-Smith P."/>
            <person name="Batzer M.A."/>
            <person name="Walker J.A."/>
            <person name="Konkel M.K."/>
            <person name="Harris R.S."/>
            <person name="Whittington C.M."/>
            <person name="Wong E.S."/>
            <person name="Gemmell N.J."/>
            <person name="Buschiazzo E."/>
            <person name="Vargas Jentzsch I.M."/>
            <person name="Merkel A."/>
            <person name="Schmitz J."/>
            <person name="Zemann A."/>
            <person name="Churakov G."/>
            <person name="Kriegs J.O."/>
            <person name="Brosius J."/>
            <person name="Murchison E.P."/>
            <person name="Sachidanandam R."/>
            <person name="Smith C."/>
            <person name="Hannon G.J."/>
            <person name="Tsend-Ayush E."/>
            <person name="McMillan D."/>
            <person name="Attenborough R."/>
            <person name="Rens W."/>
            <person name="Ferguson-Smith M."/>
            <person name="Lefevre C.M."/>
            <person name="Sharp J.A."/>
            <person name="Nicholas K.R."/>
            <person name="Ray D.A."/>
            <person name="Kube M."/>
            <person name="Reinhardt R."/>
            <person name="Pringle T.H."/>
            <person name="Taylor J."/>
            <person name="Jones R.C."/>
            <person name="Nixon B."/>
            <person name="Dacheux J.L."/>
            <person name="Niwa H."/>
            <person name="Sekita Y."/>
            <person name="Huang X."/>
            <person name="Stark A."/>
            <person name="Kheradpour P."/>
            <person name="Kellis M."/>
            <person name="Flicek P."/>
            <person name="Chen Y."/>
            <person name="Webber C."/>
            <person name="Hardison R."/>
            <person name="Nelson J."/>
            <person name="Hallsworth-Pepin K."/>
            <person name="Delehaunty K."/>
            <person name="Markovic C."/>
            <person name="Minx P."/>
            <person name="Feng Y."/>
            <person name="Kremitzki C."/>
            <person name="Mitreva M."/>
            <person name="Glasscock J."/>
            <person name="Wylie T."/>
            <person name="Wohldmann P."/>
            <person name="Thiru P."/>
            <person name="Nhan M.N."/>
            <person name="Pohl C.S."/>
            <person name="Smith S.M."/>
            <person name="Hou S."/>
            <person name="Nefedov M."/>
            <person name="de Jong P.J."/>
            <person name="Renfree M.B."/>
            <person name="Mardis E.R."/>
            <person name="Wilson R.K."/>
        </authorList>
    </citation>
    <scope>NUCLEOTIDE SEQUENCE [LARGE SCALE GENOMIC DNA]</scope>
    <source>
        <strain evidence="24 25">Glennie</strain>
    </source>
</reference>
<feature type="transmembrane region" description="Helical" evidence="21">
    <location>
        <begin position="375"/>
        <end position="396"/>
    </location>
</feature>
<dbReference type="GO" id="GO:0005886">
    <property type="term" value="C:plasma membrane"/>
    <property type="evidence" value="ECO:0000318"/>
    <property type="project" value="GO_Central"/>
</dbReference>
<keyword evidence="11 21" id="KW-1133">Transmembrane helix</keyword>
<dbReference type="STRING" id="9258.ENSOANP00000010122"/>
<keyword evidence="6 21" id="KW-0812">Transmembrane</keyword>
<dbReference type="HOGENOM" id="CLU_013430_0_1_1"/>
<evidence type="ECO:0000256" key="7">
    <source>
        <dbReference type="ARBA" id="ARBA00022723"/>
    </source>
</evidence>
<feature type="transmembrane region" description="Helical" evidence="21">
    <location>
        <begin position="248"/>
        <end position="265"/>
    </location>
</feature>
<feature type="transmembrane region" description="Helical" evidence="21">
    <location>
        <begin position="215"/>
        <end position="236"/>
    </location>
</feature>
<dbReference type="InterPro" id="IPR002524">
    <property type="entry name" value="Cation_efflux"/>
</dbReference>
<evidence type="ECO:0000256" key="18">
    <source>
        <dbReference type="ARBA" id="ARBA00076849"/>
    </source>
</evidence>
<dbReference type="GO" id="GO:0031902">
    <property type="term" value="C:late endosome membrane"/>
    <property type="evidence" value="ECO:0007669"/>
    <property type="project" value="UniProtKB-SubCell"/>
</dbReference>
<dbReference type="InterPro" id="IPR050681">
    <property type="entry name" value="CDF/SLC30A"/>
</dbReference>
<feature type="transmembrane region" description="Helical" evidence="21">
    <location>
        <begin position="408"/>
        <end position="426"/>
    </location>
</feature>
<evidence type="ECO:0000256" key="17">
    <source>
        <dbReference type="ARBA" id="ARBA00070016"/>
    </source>
</evidence>
<dbReference type="PANTHER" id="PTHR11562:SF27">
    <property type="entry name" value="PROTON-COUPLED ZINC ANTIPORTER SLC30A4-RELATED"/>
    <property type="match status" value="1"/>
</dbReference>
<dbReference type="GO" id="GO:0005765">
    <property type="term" value="C:lysosomal membrane"/>
    <property type="evidence" value="ECO:0007669"/>
    <property type="project" value="UniProtKB-SubCell"/>
</dbReference>
<dbReference type="PANTHER" id="PTHR11562">
    <property type="entry name" value="CATION EFFLUX PROTEIN/ ZINC TRANSPORTER"/>
    <property type="match status" value="1"/>
</dbReference>
<dbReference type="GO" id="GO:0046872">
    <property type="term" value="F:metal ion binding"/>
    <property type="evidence" value="ECO:0007669"/>
    <property type="project" value="UniProtKB-KW"/>
</dbReference>
<evidence type="ECO:0000256" key="15">
    <source>
        <dbReference type="ARBA" id="ARBA00048349"/>
    </source>
</evidence>
<evidence type="ECO:0000256" key="10">
    <source>
        <dbReference type="ARBA" id="ARBA00022906"/>
    </source>
</evidence>